<proteinExistence type="predicted"/>
<evidence type="ECO:0000313" key="1">
    <source>
        <dbReference type="EMBL" id="GEN27256.1"/>
    </source>
</evidence>
<sequence length="150" mass="16597">MAYAPDVSPSQPQQDPLNSMAFYGSAIAIGVHKGIRRLSELDMLLALLLSSLTFILRDPITTPPVWKRILWAAISGVLTRQGGPHRQREGTPNGRCLHRKRSLPLRKADQETLVKITITEIVYHETLRPRGHGSCRYRHADVPACLGAAG</sequence>
<name>A0A511UKY8_9GAMM</name>
<reference evidence="1 2" key="1">
    <citation type="submission" date="2019-07" db="EMBL/GenBank/DDBJ databases">
        <title>Whole genome shotgun sequence of Halomonas variabilis NBRC 102410.</title>
        <authorList>
            <person name="Hosoyama A."/>
            <person name="Uohara A."/>
            <person name="Ohji S."/>
            <person name="Ichikawa N."/>
        </authorList>
    </citation>
    <scope>NUCLEOTIDE SEQUENCE [LARGE SCALE GENOMIC DNA]</scope>
    <source>
        <strain evidence="1 2">NBRC 102410</strain>
    </source>
</reference>
<dbReference type="AlphaFoldDB" id="A0A511UKY8"/>
<evidence type="ECO:0000313" key="2">
    <source>
        <dbReference type="Proteomes" id="UP000321303"/>
    </source>
</evidence>
<dbReference type="EMBL" id="BJXV01000003">
    <property type="protein sequence ID" value="GEN27256.1"/>
    <property type="molecule type" value="Genomic_DNA"/>
</dbReference>
<protein>
    <submittedName>
        <fullName evidence="1">Uncharacterized protein</fullName>
    </submittedName>
</protein>
<dbReference type="Proteomes" id="UP000321303">
    <property type="component" value="Unassembled WGS sequence"/>
</dbReference>
<gene>
    <name evidence="1" type="ORF">HVA01_09020</name>
</gene>
<comment type="caution">
    <text evidence="1">The sequence shown here is derived from an EMBL/GenBank/DDBJ whole genome shotgun (WGS) entry which is preliminary data.</text>
</comment>
<keyword evidence="2" id="KW-1185">Reference proteome</keyword>
<organism evidence="1 2">
    <name type="scientific">Halovibrio variabilis</name>
    <dbReference type="NCBI Taxonomy" id="31910"/>
    <lineage>
        <taxon>Bacteria</taxon>
        <taxon>Pseudomonadati</taxon>
        <taxon>Pseudomonadota</taxon>
        <taxon>Gammaproteobacteria</taxon>
        <taxon>Oceanospirillales</taxon>
        <taxon>Halomonadaceae</taxon>
        <taxon>Halovibrio</taxon>
    </lineage>
</organism>
<accession>A0A511UKY8</accession>